<evidence type="ECO:0000259" key="4">
    <source>
        <dbReference type="Pfam" id="PF13649"/>
    </source>
</evidence>
<keyword evidence="1 5" id="KW-0489">Methyltransferase</keyword>
<dbReference type="GO" id="GO:0032259">
    <property type="term" value="P:methylation"/>
    <property type="evidence" value="ECO:0007669"/>
    <property type="project" value="UniProtKB-KW"/>
</dbReference>
<dbReference type="Pfam" id="PF13649">
    <property type="entry name" value="Methyltransf_25"/>
    <property type="match status" value="1"/>
</dbReference>
<reference evidence="6" key="1">
    <citation type="journal article" date="2019" name="Int. J. Syst. Evol. Microbiol.">
        <title>The Global Catalogue of Microorganisms (GCM) 10K type strain sequencing project: providing services to taxonomists for standard genome sequencing and annotation.</title>
        <authorList>
            <consortium name="The Broad Institute Genomics Platform"/>
            <consortium name="The Broad Institute Genome Sequencing Center for Infectious Disease"/>
            <person name="Wu L."/>
            <person name="Ma J."/>
        </authorList>
    </citation>
    <scope>NUCLEOTIDE SEQUENCE [LARGE SCALE GENOMIC DNA]</scope>
    <source>
        <strain evidence="6">CCUG 59778</strain>
    </source>
</reference>
<keyword evidence="2" id="KW-0808">Transferase</keyword>
<comment type="caution">
    <text evidence="5">The sequence shown here is derived from an EMBL/GenBank/DDBJ whole genome shotgun (WGS) entry which is preliminary data.</text>
</comment>
<keyword evidence="6" id="KW-1185">Reference proteome</keyword>
<keyword evidence="3" id="KW-0949">S-adenosyl-L-methionine</keyword>
<sequence>MNLLARAWDEAAEGYEAYFVPRFAPWVAAAVEAVPPLPDGPVLVPCCGTFPEAAPLLSRLGRREVVGIDLSPGMVRLARARVAGLAGVRVEVGDAAEPAGWADRCAGVVSVFGLQQLPAPDEAIATWVRALAPGGWLSVAFWPEVSEEDGPFALMRRVLDAMGGARSDRAWEGRLVEAIAGAGGEVVRDEFPAFAMEHRGAAECFTAYADSGPLRASALAKGPEFIERVKADFLAAAPEGPWRHTPRARLLVARRAR</sequence>
<protein>
    <submittedName>
        <fullName evidence="5">Class I SAM-dependent methyltransferase</fullName>
    </submittedName>
</protein>
<evidence type="ECO:0000256" key="3">
    <source>
        <dbReference type="ARBA" id="ARBA00022691"/>
    </source>
</evidence>
<dbReference type="PANTHER" id="PTHR43464:SF19">
    <property type="entry name" value="UBIQUINONE BIOSYNTHESIS O-METHYLTRANSFERASE, MITOCHONDRIAL"/>
    <property type="match status" value="1"/>
</dbReference>
<evidence type="ECO:0000256" key="2">
    <source>
        <dbReference type="ARBA" id="ARBA00022679"/>
    </source>
</evidence>
<evidence type="ECO:0000313" key="6">
    <source>
        <dbReference type="Proteomes" id="UP001596157"/>
    </source>
</evidence>
<dbReference type="Gene3D" id="3.40.50.150">
    <property type="entry name" value="Vaccinia Virus protein VP39"/>
    <property type="match status" value="1"/>
</dbReference>
<evidence type="ECO:0000313" key="5">
    <source>
        <dbReference type="EMBL" id="MFC5286277.1"/>
    </source>
</evidence>
<accession>A0ABW0EFW3</accession>
<dbReference type="PANTHER" id="PTHR43464">
    <property type="entry name" value="METHYLTRANSFERASE"/>
    <property type="match status" value="1"/>
</dbReference>
<dbReference type="GO" id="GO:0008168">
    <property type="term" value="F:methyltransferase activity"/>
    <property type="evidence" value="ECO:0007669"/>
    <property type="project" value="UniProtKB-KW"/>
</dbReference>
<organism evidence="5 6">
    <name type="scientific">Actinokineospora guangxiensis</name>
    <dbReference type="NCBI Taxonomy" id="1490288"/>
    <lineage>
        <taxon>Bacteria</taxon>
        <taxon>Bacillati</taxon>
        <taxon>Actinomycetota</taxon>
        <taxon>Actinomycetes</taxon>
        <taxon>Pseudonocardiales</taxon>
        <taxon>Pseudonocardiaceae</taxon>
        <taxon>Actinokineospora</taxon>
    </lineage>
</organism>
<dbReference type="Proteomes" id="UP001596157">
    <property type="component" value="Unassembled WGS sequence"/>
</dbReference>
<dbReference type="EMBL" id="JBHSKF010000002">
    <property type="protein sequence ID" value="MFC5286277.1"/>
    <property type="molecule type" value="Genomic_DNA"/>
</dbReference>
<dbReference type="CDD" id="cd02440">
    <property type="entry name" value="AdoMet_MTases"/>
    <property type="match status" value="1"/>
</dbReference>
<dbReference type="RefSeq" id="WP_378244072.1">
    <property type="nucleotide sequence ID" value="NZ_JBHSKF010000002.1"/>
</dbReference>
<feature type="domain" description="Methyltransferase" evidence="4">
    <location>
        <begin position="42"/>
        <end position="135"/>
    </location>
</feature>
<dbReference type="InterPro" id="IPR041698">
    <property type="entry name" value="Methyltransf_25"/>
</dbReference>
<dbReference type="InterPro" id="IPR029063">
    <property type="entry name" value="SAM-dependent_MTases_sf"/>
</dbReference>
<gene>
    <name evidence="5" type="ORF">ACFPM7_04380</name>
</gene>
<dbReference type="SUPFAM" id="SSF53335">
    <property type="entry name" value="S-adenosyl-L-methionine-dependent methyltransferases"/>
    <property type="match status" value="1"/>
</dbReference>
<evidence type="ECO:0000256" key="1">
    <source>
        <dbReference type="ARBA" id="ARBA00022603"/>
    </source>
</evidence>
<name>A0ABW0EFW3_9PSEU</name>
<proteinExistence type="predicted"/>